<protein>
    <submittedName>
        <fullName evidence="1">Uncharacterized protein</fullName>
    </submittedName>
</protein>
<dbReference type="InterPro" id="IPR029078">
    <property type="entry name" value="Imm44"/>
</dbReference>
<sequence>MALLVGMALNTRAFLVEAVQSVEEGGAGLLSAHYNKLLAVQNMRFFISGELDSEIAEVFRAIRQQVEKQLNEHLAGQMYGSAIEKIALAPIIRGPRFSPASERRLVQHKSKTADYRLVIEYDRFLNGSEQVRRQLLVENLLLAVDDLGRKLGNKFEGQRLAQDISTLFRLPS</sequence>
<evidence type="ECO:0000313" key="1">
    <source>
        <dbReference type="EMBL" id="GAA3962068.1"/>
    </source>
</evidence>
<accession>A0ABP7P9Q8</accession>
<name>A0ABP7P9Q8_9GAMM</name>
<organism evidence="1 2">
    <name type="scientific">Allohahella marinimesophila</name>
    <dbReference type="NCBI Taxonomy" id="1054972"/>
    <lineage>
        <taxon>Bacteria</taxon>
        <taxon>Pseudomonadati</taxon>
        <taxon>Pseudomonadota</taxon>
        <taxon>Gammaproteobacteria</taxon>
        <taxon>Oceanospirillales</taxon>
        <taxon>Hahellaceae</taxon>
        <taxon>Allohahella</taxon>
    </lineage>
</organism>
<reference evidence="2" key="1">
    <citation type="journal article" date="2019" name="Int. J. Syst. Evol. Microbiol.">
        <title>The Global Catalogue of Microorganisms (GCM) 10K type strain sequencing project: providing services to taxonomists for standard genome sequencing and annotation.</title>
        <authorList>
            <consortium name="The Broad Institute Genomics Platform"/>
            <consortium name="The Broad Institute Genome Sequencing Center for Infectious Disease"/>
            <person name="Wu L."/>
            <person name="Ma J."/>
        </authorList>
    </citation>
    <scope>NUCLEOTIDE SEQUENCE [LARGE SCALE GENOMIC DNA]</scope>
    <source>
        <strain evidence="2">JCM 17555</strain>
    </source>
</reference>
<dbReference type="Pfam" id="PF15571">
    <property type="entry name" value="Imm44"/>
    <property type="match status" value="1"/>
</dbReference>
<evidence type="ECO:0000313" key="2">
    <source>
        <dbReference type="Proteomes" id="UP001501337"/>
    </source>
</evidence>
<comment type="caution">
    <text evidence="1">The sequence shown here is derived from an EMBL/GenBank/DDBJ whole genome shotgun (WGS) entry which is preliminary data.</text>
</comment>
<dbReference type="Proteomes" id="UP001501337">
    <property type="component" value="Unassembled WGS sequence"/>
</dbReference>
<keyword evidence="2" id="KW-1185">Reference proteome</keyword>
<gene>
    <name evidence="1" type="ORF">GCM10022278_20110</name>
</gene>
<dbReference type="EMBL" id="BAABBO010000009">
    <property type="protein sequence ID" value="GAA3962068.1"/>
    <property type="molecule type" value="Genomic_DNA"/>
</dbReference>
<dbReference type="RefSeq" id="WP_344805878.1">
    <property type="nucleotide sequence ID" value="NZ_BAABBO010000009.1"/>
</dbReference>
<proteinExistence type="predicted"/>